<feature type="binding site" evidence="4">
    <location>
        <position position="136"/>
    </location>
    <ligand>
        <name>D-ribulose 5-phosphate</name>
        <dbReference type="ChEBI" id="CHEBI:58121"/>
    </ligand>
</feature>
<dbReference type="RefSeq" id="WP_343335197.1">
    <property type="nucleotide sequence ID" value="NZ_JAPOHD010000064.1"/>
</dbReference>
<dbReference type="GO" id="GO:0009052">
    <property type="term" value="P:pentose-phosphate shunt, non-oxidative branch"/>
    <property type="evidence" value="ECO:0007669"/>
    <property type="project" value="TreeGrafter"/>
</dbReference>
<evidence type="ECO:0000313" key="5">
    <source>
        <dbReference type="EMBL" id="MCY1722873.1"/>
    </source>
</evidence>
<reference evidence="5" key="1">
    <citation type="submission" date="2022-11" db="EMBL/GenBank/DDBJ databases">
        <title>Marilongibacter aestuarii gen. nov., sp. nov., isolated from tidal flat sediment.</title>
        <authorList>
            <person name="Jiayan W."/>
        </authorList>
    </citation>
    <scope>NUCLEOTIDE SEQUENCE</scope>
    <source>
        <strain evidence="5">Z1-6</strain>
    </source>
</reference>
<dbReference type="PIRSF" id="PIRSF005384">
    <property type="entry name" value="RpiB_LacA_B"/>
    <property type="match status" value="1"/>
</dbReference>
<dbReference type="Pfam" id="PF02502">
    <property type="entry name" value="LacAB_rpiB"/>
    <property type="match status" value="1"/>
</dbReference>
<evidence type="ECO:0000256" key="3">
    <source>
        <dbReference type="PIRSR" id="PIRSR005384-1"/>
    </source>
</evidence>
<dbReference type="PANTHER" id="PTHR30345">
    <property type="entry name" value="RIBOSE-5-PHOSPHATE ISOMERASE B"/>
    <property type="match status" value="1"/>
</dbReference>
<feature type="binding site" evidence="4">
    <location>
        <begin position="8"/>
        <end position="9"/>
    </location>
    <ligand>
        <name>D-ribulose 5-phosphate</name>
        <dbReference type="ChEBI" id="CHEBI:58121"/>
    </ligand>
</feature>
<keyword evidence="2 5" id="KW-0413">Isomerase</keyword>
<proteinExistence type="inferred from homology"/>
<dbReference type="Gene3D" id="3.40.1400.10">
    <property type="entry name" value="Sugar-phosphate isomerase, RpiB/LacA/LacB"/>
    <property type="match status" value="1"/>
</dbReference>
<dbReference type="AlphaFoldDB" id="A0A9X3FHP5"/>
<feature type="binding site" evidence="4">
    <location>
        <begin position="66"/>
        <end position="70"/>
    </location>
    <ligand>
        <name>D-ribulose 5-phosphate</name>
        <dbReference type="ChEBI" id="CHEBI:58121"/>
    </ligand>
</feature>
<keyword evidence="6" id="KW-1185">Reference proteome</keyword>
<dbReference type="SUPFAM" id="SSF89623">
    <property type="entry name" value="Ribose/Galactose isomerase RpiB/AlsB"/>
    <property type="match status" value="1"/>
</dbReference>
<dbReference type="NCBIfam" id="TIGR01120">
    <property type="entry name" value="rpiB"/>
    <property type="match status" value="1"/>
</dbReference>
<evidence type="ECO:0000256" key="1">
    <source>
        <dbReference type="ARBA" id="ARBA00008754"/>
    </source>
</evidence>
<protein>
    <submittedName>
        <fullName evidence="5">Ribose 5-phosphate isomerase B</fullName>
        <ecNumber evidence="5">5.3.1.6</ecNumber>
    </submittedName>
</protein>
<dbReference type="GO" id="GO:0004751">
    <property type="term" value="F:ribose-5-phosphate isomerase activity"/>
    <property type="evidence" value="ECO:0007669"/>
    <property type="project" value="UniProtKB-EC"/>
</dbReference>
<dbReference type="InterPro" id="IPR036569">
    <property type="entry name" value="RpiB_LacA_LacB_sf"/>
</dbReference>
<dbReference type="InterPro" id="IPR003500">
    <property type="entry name" value="RpiB_LacA_LacB"/>
</dbReference>
<feature type="binding site" evidence="4">
    <location>
        <position position="109"/>
    </location>
    <ligand>
        <name>D-ribulose 5-phosphate</name>
        <dbReference type="ChEBI" id="CHEBI:58121"/>
    </ligand>
</feature>
<dbReference type="EMBL" id="JAPOHD010000064">
    <property type="protein sequence ID" value="MCY1722873.1"/>
    <property type="molecule type" value="Genomic_DNA"/>
</dbReference>
<dbReference type="GO" id="GO:0019316">
    <property type="term" value="P:D-allose catabolic process"/>
    <property type="evidence" value="ECO:0007669"/>
    <property type="project" value="TreeGrafter"/>
</dbReference>
<dbReference type="NCBIfam" id="TIGR00689">
    <property type="entry name" value="rpiB_lacA_lacB"/>
    <property type="match status" value="1"/>
</dbReference>
<dbReference type="PANTHER" id="PTHR30345:SF0">
    <property type="entry name" value="DNA DAMAGE-REPAIR_TOLERATION PROTEIN DRT102"/>
    <property type="match status" value="1"/>
</dbReference>
<dbReference type="Proteomes" id="UP001145087">
    <property type="component" value="Unassembled WGS sequence"/>
</dbReference>
<feature type="active site" description="Proton donor" evidence="3">
    <location>
        <position position="98"/>
    </location>
</feature>
<comment type="caution">
    <text evidence="5">The sequence shown here is derived from an EMBL/GenBank/DDBJ whole genome shotgun (WGS) entry which is preliminary data.</text>
</comment>
<evidence type="ECO:0000313" key="6">
    <source>
        <dbReference type="Proteomes" id="UP001145087"/>
    </source>
</evidence>
<feature type="binding site" evidence="4">
    <location>
        <position position="132"/>
    </location>
    <ligand>
        <name>D-ribulose 5-phosphate</name>
        <dbReference type="ChEBI" id="CHEBI:58121"/>
    </ligand>
</feature>
<dbReference type="InterPro" id="IPR004785">
    <property type="entry name" value="RpiB"/>
</dbReference>
<feature type="binding site" evidence="4">
    <location>
        <position position="99"/>
    </location>
    <ligand>
        <name>D-ribulose 5-phosphate</name>
        <dbReference type="ChEBI" id="CHEBI:58121"/>
    </ligand>
</feature>
<sequence length="148" mass="16399">MNIAVGNDHAGYEMKLIILEWLEQEGYQVQNFGTDTPESVDYPDYVHPVAGAVEKGEFKYGILVCGSGQGVSFTANKHQGIRAALCWKPEISVLARQHNNANILCLPARFISDNESIEILKQFLQTPFEGGRHQNRISKVSICSSCSI</sequence>
<accession>A0A9X3FHP5</accession>
<evidence type="ECO:0000256" key="4">
    <source>
        <dbReference type="PIRSR" id="PIRSR005384-2"/>
    </source>
</evidence>
<dbReference type="NCBIfam" id="NF004051">
    <property type="entry name" value="PRK05571.1"/>
    <property type="match status" value="1"/>
</dbReference>
<evidence type="ECO:0000256" key="2">
    <source>
        <dbReference type="ARBA" id="ARBA00023235"/>
    </source>
</evidence>
<comment type="similarity">
    <text evidence="1">Belongs to the LacAB/RpiB family.</text>
</comment>
<name>A0A9X3FHP5_9BACT</name>
<gene>
    <name evidence="5" type="primary">rpiB</name>
    <name evidence="5" type="ORF">OU798_21170</name>
</gene>
<dbReference type="EC" id="5.3.1.6" evidence="5"/>
<feature type="active site" description="Proton acceptor" evidence="3">
    <location>
        <position position="65"/>
    </location>
</feature>
<organism evidence="5 6">
    <name type="scientific">Draconibacterium aestuarii</name>
    <dbReference type="NCBI Taxonomy" id="2998507"/>
    <lineage>
        <taxon>Bacteria</taxon>
        <taxon>Pseudomonadati</taxon>
        <taxon>Bacteroidota</taxon>
        <taxon>Bacteroidia</taxon>
        <taxon>Marinilabiliales</taxon>
        <taxon>Prolixibacteraceae</taxon>
        <taxon>Draconibacterium</taxon>
    </lineage>
</organism>